<organism evidence="2 3">
    <name type="scientific">Hymenobacter gelipurpurascens</name>
    <dbReference type="NCBI Taxonomy" id="89968"/>
    <lineage>
        <taxon>Bacteria</taxon>
        <taxon>Pseudomonadati</taxon>
        <taxon>Bacteroidota</taxon>
        <taxon>Cytophagia</taxon>
        <taxon>Cytophagales</taxon>
        <taxon>Hymenobacteraceae</taxon>
        <taxon>Hymenobacter</taxon>
    </lineage>
</organism>
<accession>A0A212UFG7</accession>
<sequence length="120" mass="13222">MKISVEKGQEKGFLPDGRHTVEITDIQEGQSEHQNVPFFAARMENEDGFVTQRFYTSPAAMPILLSLYSAVGIHPEAGKDLDTKQLLGKRVSVEIGEHSYADPATGNERSIKQATGFRTA</sequence>
<dbReference type="RefSeq" id="WP_088844909.1">
    <property type="nucleotide sequence ID" value="NZ_FYEW01000002.1"/>
</dbReference>
<evidence type="ECO:0000313" key="2">
    <source>
        <dbReference type="EMBL" id="SNC76913.1"/>
    </source>
</evidence>
<feature type="region of interest" description="Disordered" evidence="1">
    <location>
        <begin position="97"/>
        <end position="120"/>
    </location>
</feature>
<dbReference type="OrthoDB" id="1492803at2"/>
<protein>
    <submittedName>
        <fullName evidence="2">Uncharacterized protein</fullName>
    </submittedName>
</protein>
<dbReference type="AlphaFoldDB" id="A0A212UFG7"/>
<name>A0A212UFG7_9BACT</name>
<proteinExistence type="predicted"/>
<dbReference type="EMBL" id="FYEW01000002">
    <property type="protein sequence ID" value="SNC76913.1"/>
    <property type="molecule type" value="Genomic_DNA"/>
</dbReference>
<dbReference type="Proteomes" id="UP000198131">
    <property type="component" value="Unassembled WGS sequence"/>
</dbReference>
<evidence type="ECO:0000256" key="1">
    <source>
        <dbReference type="SAM" id="MobiDB-lite"/>
    </source>
</evidence>
<gene>
    <name evidence="2" type="ORF">SAMN06265337_3625</name>
</gene>
<evidence type="ECO:0000313" key="3">
    <source>
        <dbReference type="Proteomes" id="UP000198131"/>
    </source>
</evidence>
<keyword evidence="3" id="KW-1185">Reference proteome</keyword>
<reference evidence="3" key="1">
    <citation type="submission" date="2017-06" db="EMBL/GenBank/DDBJ databases">
        <authorList>
            <person name="Varghese N."/>
            <person name="Submissions S."/>
        </authorList>
    </citation>
    <scope>NUCLEOTIDE SEQUENCE [LARGE SCALE GENOMIC DNA]</scope>
    <source>
        <strain evidence="3">DSM 11116</strain>
    </source>
</reference>